<proteinExistence type="predicted"/>
<evidence type="ECO:0000259" key="3">
    <source>
        <dbReference type="Pfam" id="PF07589"/>
    </source>
</evidence>
<sequence>MRARTALRLAIAGCVAMVSTAAIAATANPKYSDLYVFGDSLVDAGNIKILTGGATPNESLGYYDGRFTNGYDYTDLLSIALYGAPTVASLAGGNNYAFGGARVVDHGDAIPDIQAQLGFYAGDHGGVANANALYVLNFGGNDIFGLVDGNIGGFTPTDYISAVVSTYAAGVQFLNDIGARNILIAGIPNGDIPLAYMVDAMLQTSLDGLALDAGTHLMRYDVLDVFGRLLSDPGSLGLPPLNTTVPCLVGETPGPDIDCTGYFSFDGTHPTAQVQAAIARDIDRQFAITASVPEPATWAMMIAGFGLVGMAIRRRPRAVAVPA</sequence>
<dbReference type="InterPro" id="IPR008265">
    <property type="entry name" value="Lipase_GDSL_AS"/>
</dbReference>
<feature type="signal peptide" evidence="2">
    <location>
        <begin position="1"/>
        <end position="24"/>
    </location>
</feature>
<feature type="chain" id="PRO_5015555194" description="Ice-binding protein C-terminal domain-containing protein" evidence="2">
    <location>
        <begin position="25"/>
        <end position="323"/>
    </location>
</feature>
<dbReference type="PANTHER" id="PTHR45648:SF22">
    <property type="entry name" value="GDSL LIPASE_ACYLHYDROLASE FAMILY PROTEIN (AFU_ORTHOLOGUE AFUA_4G14700)"/>
    <property type="match status" value="1"/>
</dbReference>
<dbReference type="InterPro" id="IPR001087">
    <property type="entry name" value="GDSL"/>
</dbReference>
<keyword evidence="2" id="KW-0732">Signal</keyword>
<dbReference type="GO" id="GO:0006629">
    <property type="term" value="P:lipid metabolic process"/>
    <property type="evidence" value="ECO:0007669"/>
    <property type="project" value="InterPro"/>
</dbReference>
<dbReference type="NCBIfam" id="NF035944">
    <property type="entry name" value="PEPxxWA-CTERM"/>
    <property type="match status" value="1"/>
</dbReference>
<dbReference type="EMBL" id="PHHF01000049">
    <property type="protein sequence ID" value="PTD19936.1"/>
    <property type="molecule type" value="Genomic_DNA"/>
</dbReference>
<dbReference type="Gene3D" id="3.40.50.1110">
    <property type="entry name" value="SGNH hydrolase"/>
    <property type="match status" value="1"/>
</dbReference>
<evidence type="ECO:0000313" key="5">
    <source>
        <dbReference type="Proteomes" id="UP000241206"/>
    </source>
</evidence>
<dbReference type="InterPro" id="IPR036514">
    <property type="entry name" value="SGNH_hydro_sf"/>
</dbReference>
<dbReference type="Proteomes" id="UP000241206">
    <property type="component" value="Unassembled WGS sequence"/>
</dbReference>
<dbReference type="SUPFAM" id="SSF52266">
    <property type="entry name" value="SGNH hydrolase"/>
    <property type="match status" value="1"/>
</dbReference>
<reference evidence="4 5" key="1">
    <citation type="submission" date="2017-11" db="EMBL/GenBank/DDBJ databases">
        <title>Sphingomonas oleivorans sp. nov., isolated from oil-contaminated soil.</title>
        <authorList>
            <person name="Wang L."/>
            <person name="Chen L."/>
        </authorList>
    </citation>
    <scope>NUCLEOTIDE SEQUENCE [LARGE SCALE GENOMIC DNA]</scope>
    <source>
        <strain evidence="4 5">K101</strain>
    </source>
</reference>
<keyword evidence="5" id="KW-1185">Reference proteome</keyword>
<dbReference type="AlphaFoldDB" id="A0A2T4HVV3"/>
<evidence type="ECO:0000256" key="2">
    <source>
        <dbReference type="SAM" id="SignalP"/>
    </source>
</evidence>
<protein>
    <recommendedName>
        <fullName evidence="3">Ice-binding protein C-terminal domain-containing protein</fullName>
    </recommendedName>
</protein>
<keyword evidence="1" id="KW-0378">Hydrolase</keyword>
<evidence type="ECO:0000256" key="1">
    <source>
        <dbReference type="ARBA" id="ARBA00022801"/>
    </source>
</evidence>
<gene>
    <name evidence="4" type="ORF">CV103_12195</name>
</gene>
<evidence type="ECO:0000313" key="4">
    <source>
        <dbReference type="EMBL" id="PTD19936.1"/>
    </source>
</evidence>
<comment type="caution">
    <text evidence="4">The sequence shown here is derived from an EMBL/GenBank/DDBJ whole genome shotgun (WGS) entry which is preliminary data.</text>
</comment>
<feature type="domain" description="Ice-binding protein C-terminal" evidence="3">
    <location>
        <begin position="291"/>
        <end position="315"/>
    </location>
</feature>
<dbReference type="InterPro" id="IPR013424">
    <property type="entry name" value="Ice-binding_C"/>
</dbReference>
<dbReference type="Pfam" id="PF07589">
    <property type="entry name" value="PEP-CTERM"/>
    <property type="match status" value="1"/>
</dbReference>
<dbReference type="CDD" id="cd01846">
    <property type="entry name" value="fatty_acyltransferase_like"/>
    <property type="match status" value="1"/>
</dbReference>
<dbReference type="PROSITE" id="PS01098">
    <property type="entry name" value="LIPASE_GDSL_SER"/>
    <property type="match status" value="1"/>
</dbReference>
<accession>A0A2T4HVV3</accession>
<dbReference type="GO" id="GO:0016298">
    <property type="term" value="F:lipase activity"/>
    <property type="evidence" value="ECO:0007669"/>
    <property type="project" value="InterPro"/>
</dbReference>
<dbReference type="Pfam" id="PF00657">
    <property type="entry name" value="Lipase_GDSL"/>
    <property type="match status" value="1"/>
</dbReference>
<dbReference type="InterPro" id="IPR051058">
    <property type="entry name" value="GDSL_Est/Lipase"/>
</dbReference>
<organism evidence="4 5">
    <name type="scientific">Edaphosphingomonas fennica</name>
    <dbReference type="NCBI Taxonomy" id="114404"/>
    <lineage>
        <taxon>Bacteria</taxon>
        <taxon>Pseudomonadati</taxon>
        <taxon>Pseudomonadota</taxon>
        <taxon>Alphaproteobacteria</taxon>
        <taxon>Sphingomonadales</taxon>
        <taxon>Rhizorhabdaceae</taxon>
        <taxon>Edaphosphingomonas</taxon>
    </lineage>
</organism>
<dbReference type="NCBIfam" id="TIGR02595">
    <property type="entry name" value="PEP_CTERM"/>
    <property type="match status" value="1"/>
</dbReference>
<name>A0A2T4HVV3_9SPHN</name>
<dbReference type="PANTHER" id="PTHR45648">
    <property type="entry name" value="GDSL LIPASE/ACYLHYDROLASE FAMILY PROTEIN (AFU_ORTHOLOGUE AFUA_4G14700)"/>
    <property type="match status" value="1"/>
</dbReference>